<evidence type="ECO:0000313" key="3">
    <source>
        <dbReference type="Proteomes" id="UP000815677"/>
    </source>
</evidence>
<dbReference type="EMBL" id="DF848742">
    <property type="protein sequence ID" value="GAT54690.1"/>
    <property type="molecule type" value="Genomic_DNA"/>
</dbReference>
<name>A0ABQ0LUE3_MYCCL</name>
<organism evidence="2 3">
    <name type="scientific">Mycena chlorophos</name>
    <name type="common">Agaric fungus</name>
    <name type="synonym">Agaricus chlorophos</name>
    <dbReference type="NCBI Taxonomy" id="658473"/>
    <lineage>
        <taxon>Eukaryota</taxon>
        <taxon>Fungi</taxon>
        <taxon>Dikarya</taxon>
        <taxon>Basidiomycota</taxon>
        <taxon>Agaricomycotina</taxon>
        <taxon>Agaricomycetes</taxon>
        <taxon>Agaricomycetidae</taxon>
        <taxon>Agaricales</taxon>
        <taxon>Marasmiineae</taxon>
        <taxon>Mycenaceae</taxon>
        <taxon>Mycena</taxon>
    </lineage>
</organism>
<feature type="region of interest" description="Disordered" evidence="1">
    <location>
        <begin position="9"/>
        <end position="29"/>
    </location>
</feature>
<sequence>MDFSDFAFLDMPAPSPRERTPRSTEDEENVSGGTCFFFQLNHHPELAYFWSTQPSKRNYPRPTGTGASNATQTFPELGKLPNSASKLEFPTQPQLRRRLGPWPNALLLVAVVSHLTLLPDDTPVRHTTQCGLYPEIHFKRL</sequence>
<gene>
    <name evidence="2" type="ORF">MCHLO_11526</name>
</gene>
<protein>
    <submittedName>
        <fullName evidence="2">Uncharacterized protein</fullName>
    </submittedName>
</protein>
<feature type="region of interest" description="Disordered" evidence="1">
    <location>
        <begin position="57"/>
        <end position="86"/>
    </location>
</feature>
<evidence type="ECO:0000256" key="1">
    <source>
        <dbReference type="SAM" id="MobiDB-lite"/>
    </source>
</evidence>
<accession>A0ABQ0LUE3</accession>
<proteinExistence type="predicted"/>
<keyword evidence="3" id="KW-1185">Reference proteome</keyword>
<feature type="compositionally biased region" description="Polar residues" evidence="1">
    <location>
        <begin position="65"/>
        <end position="74"/>
    </location>
</feature>
<evidence type="ECO:0000313" key="2">
    <source>
        <dbReference type="EMBL" id="GAT54690.1"/>
    </source>
</evidence>
<reference evidence="2" key="1">
    <citation type="submission" date="2014-09" db="EMBL/GenBank/DDBJ databases">
        <title>Genome sequence of the luminous mushroom Mycena chlorophos for searching fungal bioluminescence genes.</title>
        <authorList>
            <person name="Tanaka Y."/>
            <person name="Kasuga D."/>
            <person name="Oba Y."/>
            <person name="Hase S."/>
            <person name="Sato K."/>
            <person name="Oba Y."/>
            <person name="Sakakibara Y."/>
        </authorList>
    </citation>
    <scope>NUCLEOTIDE SEQUENCE</scope>
</reference>
<dbReference type="Proteomes" id="UP000815677">
    <property type="component" value="Unassembled WGS sequence"/>
</dbReference>